<keyword evidence="2" id="KW-1185">Reference proteome</keyword>
<comment type="caution">
    <text evidence="1">The sequence shown here is derived from an EMBL/GenBank/DDBJ whole genome shotgun (WGS) entry which is preliminary data.</text>
</comment>
<reference evidence="2" key="1">
    <citation type="journal article" date="2019" name="Int. J. Syst. Evol. Microbiol.">
        <title>The Global Catalogue of Microorganisms (GCM) 10K type strain sequencing project: providing services to taxonomists for standard genome sequencing and annotation.</title>
        <authorList>
            <consortium name="The Broad Institute Genomics Platform"/>
            <consortium name="The Broad Institute Genome Sequencing Center for Infectious Disease"/>
            <person name="Wu L."/>
            <person name="Ma J."/>
        </authorList>
    </citation>
    <scope>NUCLEOTIDE SEQUENCE [LARGE SCALE GENOMIC DNA]</scope>
    <source>
        <strain evidence="2">CGMCC 4.7177</strain>
    </source>
</reference>
<gene>
    <name evidence="1" type="ORF">ACFPIH_45810</name>
</gene>
<organism evidence="1 2">
    <name type="scientific">Streptomyces vulcanius</name>
    <dbReference type="NCBI Taxonomy" id="1441876"/>
    <lineage>
        <taxon>Bacteria</taxon>
        <taxon>Bacillati</taxon>
        <taxon>Actinomycetota</taxon>
        <taxon>Actinomycetes</taxon>
        <taxon>Kitasatosporales</taxon>
        <taxon>Streptomycetaceae</taxon>
        <taxon>Streptomyces</taxon>
    </lineage>
</organism>
<name>A0ABV9B4S4_9ACTN</name>
<evidence type="ECO:0000313" key="1">
    <source>
        <dbReference type="EMBL" id="MFC4506687.1"/>
    </source>
</evidence>
<dbReference type="EMBL" id="JBHSFK010000046">
    <property type="protein sequence ID" value="MFC4506687.1"/>
    <property type="molecule type" value="Genomic_DNA"/>
</dbReference>
<evidence type="ECO:0000313" key="2">
    <source>
        <dbReference type="Proteomes" id="UP001595839"/>
    </source>
</evidence>
<protein>
    <submittedName>
        <fullName evidence="1">Uncharacterized protein</fullName>
    </submittedName>
</protein>
<dbReference type="RefSeq" id="WP_381184931.1">
    <property type="nucleotide sequence ID" value="NZ_JBHSFK010000046.1"/>
</dbReference>
<sequence>MSSANAGPNVHHFDDTTEAYNATQWRDDIRDGDVLVIETEKVIGIAWTWPFALTESFGELHVTTANPRTYQDGIFAAGVDRAEQLAREMGWRIVPALDVSMARAFLTSYPKCGEPIGFKVLSRKTEAGRERTGWLVAGTTGFIELDTYGHVRFANEWSPLTNAKEH</sequence>
<accession>A0ABV9B4S4</accession>
<proteinExistence type="predicted"/>
<dbReference type="Proteomes" id="UP001595839">
    <property type="component" value="Unassembled WGS sequence"/>
</dbReference>